<accession>A0ABQ6JAS5</accession>
<dbReference type="EMBL" id="BSUZ01000001">
    <property type="protein sequence ID" value="GMA85273.1"/>
    <property type="molecule type" value="Genomic_DNA"/>
</dbReference>
<organism evidence="1 2">
    <name type="scientific">Angustibacter aerolatus</name>
    <dbReference type="NCBI Taxonomy" id="1162965"/>
    <lineage>
        <taxon>Bacteria</taxon>
        <taxon>Bacillati</taxon>
        <taxon>Actinomycetota</taxon>
        <taxon>Actinomycetes</taxon>
        <taxon>Kineosporiales</taxon>
        <taxon>Kineosporiaceae</taxon>
    </lineage>
</organism>
<protein>
    <submittedName>
        <fullName evidence="1">Uncharacterized protein</fullName>
    </submittedName>
</protein>
<dbReference type="Proteomes" id="UP001157017">
    <property type="component" value="Unassembled WGS sequence"/>
</dbReference>
<keyword evidence="2" id="KW-1185">Reference proteome</keyword>
<dbReference type="Gene3D" id="3.30.420.40">
    <property type="match status" value="1"/>
</dbReference>
<gene>
    <name evidence="1" type="ORF">GCM10025868_05230</name>
</gene>
<evidence type="ECO:0000313" key="1">
    <source>
        <dbReference type="EMBL" id="GMA85273.1"/>
    </source>
</evidence>
<proteinExistence type="predicted"/>
<comment type="caution">
    <text evidence="1">The sequence shown here is derived from an EMBL/GenBank/DDBJ whole genome shotgun (WGS) entry which is preliminary data.</text>
</comment>
<reference evidence="2" key="1">
    <citation type="journal article" date="2019" name="Int. J. Syst. Evol. Microbiol.">
        <title>The Global Catalogue of Microorganisms (GCM) 10K type strain sequencing project: providing services to taxonomists for standard genome sequencing and annotation.</title>
        <authorList>
            <consortium name="The Broad Institute Genomics Platform"/>
            <consortium name="The Broad Institute Genome Sequencing Center for Infectious Disease"/>
            <person name="Wu L."/>
            <person name="Ma J."/>
        </authorList>
    </citation>
    <scope>NUCLEOTIDE SEQUENCE [LARGE SCALE GENOMIC DNA]</scope>
    <source>
        <strain evidence="2">NBRC 108730</strain>
    </source>
</reference>
<sequence length="73" mass="7263">MVLGGYFVPLGPLLLPTVREVLGRRASTRPGGATASGEPACRVEPSTLGLQAAALGAATDVLAEVYAGTLALA</sequence>
<name>A0ABQ6JAS5_9ACTN</name>
<evidence type="ECO:0000313" key="2">
    <source>
        <dbReference type="Proteomes" id="UP001157017"/>
    </source>
</evidence>